<dbReference type="GO" id="GO:0046872">
    <property type="term" value="F:metal ion binding"/>
    <property type="evidence" value="ECO:0007669"/>
    <property type="project" value="InterPro"/>
</dbReference>
<sequence length="77" mass="8942">MEIIKIQNRLKRIEGQVRGVEEMVSILRPTDDIIIQLSAIRSAVDSLIISIIEDEIDQANRDRLLELKRTLKRMIKS</sequence>
<dbReference type="PANTHER" id="PTHR33677">
    <property type="entry name" value="TRANSCRIPTIONAL REPRESSOR FRMR-RELATED"/>
    <property type="match status" value="1"/>
</dbReference>
<dbReference type="AlphaFoldDB" id="A0A2M7K1I7"/>
<dbReference type="EMBL" id="PFIK01000033">
    <property type="protein sequence ID" value="PIX30106.1"/>
    <property type="molecule type" value="Genomic_DNA"/>
</dbReference>
<name>A0A2M7K1I7_9BACT</name>
<proteinExistence type="predicted"/>
<gene>
    <name evidence="1" type="ORF">COZ63_01520</name>
</gene>
<organism evidence="1 2">
    <name type="scientific">Candidatus Berkelbacteria bacterium CG_4_8_14_3_um_filter_42_13</name>
    <dbReference type="NCBI Taxonomy" id="1974505"/>
    <lineage>
        <taxon>Bacteria</taxon>
        <taxon>Candidatus Berkelbacteria</taxon>
    </lineage>
</organism>
<protein>
    <submittedName>
        <fullName evidence="1">Cytoplasmic protein</fullName>
    </submittedName>
</protein>
<dbReference type="GO" id="GO:0045892">
    <property type="term" value="P:negative regulation of DNA-templated transcription"/>
    <property type="evidence" value="ECO:0007669"/>
    <property type="project" value="UniProtKB-ARBA"/>
</dbReference>
<dbReference type="Gene3D" id="1.20.58.1000">
    <property type="entry name" value="Metal-sensitive repressor, helix protomer"/>
    <property type="match status" value="1"/>
</dbReference>
<dbReference type="InterPro" id="IPR003735">
    <property type="entry name" value="Metal_Tscrpt_repr"/>
</dbReference>
<comment type="caution">
    <text evidence="1">The sequence shown here is derived from an EMBL/GenBank/DDBJ whole genome shotgun (WGS) entry which is preliminary data.</text>
</comment>
<dbReference type="InterPro" id="IPR038390">
    <property type="entry name" value="Metal_Tscrpt_repr_sf"/>
</dbReference>
<dbReference type="Pfam" id="PF02583">
    <property type="entry name" value="Trns_repr_metal"/>
    <property type="match status" value="1"/>
</dbReference>
<accession>A0A2M7K1I7</accession>
<evidence type="ECO:0000313" key="2">
    <source>
        <dbReference type="Proteomes" id="UP000229924"/>
    </source>
</evidence>
<dbReference type="GO" id="GO:0003677">
    <property type="term" value="F:DNA binding"/>
    <property type="evidence" value="ECO:0007669"/>
    <property type="project" value="InterPro"/>
</dbReference>
<reference evidence="2" key="1">
    <citation type="submission" date="2017-09" db="EMBL/GenBank/DDBJ databases">
        <title>Depth-based differentiation of microbial function through sediment-hosted aquifers and enrichment of novel symbionts in the deep terrestrial subsurface.</title>
        <authorList>
            <person name="Probst A.J."/>
            <person name="Ladd B."/>
            <person name="Jarett J.K."/>
            <person name="Geller-Mcgrath D.E."/>
            <person name="Sieber C.M.K."/>
            <person name="Emerson J.B."/>
            <person name="Anantharaman K."/>
            <person name="Thomas B.C."/>
            <person name="Malmstrom R."/>
            <person name="Stieglmeier M."/>
            <person name="Klingl A."/>
            <person name="Woyke T."/>
            <person name="Ryan C.M."/>
            <person name="Banfield J.F."/>
        </authorList>
    </citation>
    <scope>NUCLEOTIDE SEQUENCE [LARGE SCALE GENOMIC DNA]</scope>
</reference>
<dbReference type="Proteomes" id="UP000229924">
    <property type="component" value="Unassembled WGS sequence"/>
</dbReference>
<evidence type="ECO:0000313" key="1">
    <source>
        <dbReference type="EMBL" id="PIX30106.1"/>
    </source>
</evidence>